<reference evidence="2" key="1">
    <citation type="submission" date="2021-11" db="EMBL/GenBank/DDBJ databases">
        <title>Genome sequence.</title>
        <authorList>
            <person name="Sun Q."/>
        </authorList>
    </citation>
    <scope>NUCLEOTIDE SEQUENCE</scope>
    <source>
        <strain evidence="2">JC732</strain>
    </source>
</reference>
<dbReference type="EMBL" id="JAJKFT010000002">
    <property type="protein sequence ID" value="MCC9627110.1"/>
    <property type="molecule type" value="Genomic_DNA"/>
</dbReference>
<dbReference type="Proteomes" id="UP001139103">
    <property type="component" value="Unassembled WGS sequence"/>
</dbReference>
<name>A0A9X1MIX9_9BACT</name>
<proteinExistence type="predicted"/>
<dbReference type="AlphaFoldDB" id="A0A9X1MIX9"/>
<gene>
    <name evidence="2" type="ORF">LOC68_01705</name>
</gene>
<comment type="caution">
    <text evidence="2">The sequence shown here is derived from an EMBL/GenBank/DDBJ whole genome shotgun (WGS) entry which is preliminary data.</text>
</comment>
<dbReference type="RefSeq" id="WP_230214923.1">
    <property type="nucleotide sequence ID" value="NZ_JAJKFT010000002.1"/>
</dbReference>
<organism evidence="2 3">
    <name type="scientific">Blastopirellula sediminis</name>
    <dbReference type="NCBI Taxonomy" id="2894196"/>
    <lineage>
        <taxon>Bacteria</taxon>
        <taxon>Pseudomonadati</taxon>
        <taxon>Planctomycetota</taxon>
        <taxon>Planctomycetia</taxon>
        <taxon>Pirellulales</taxon>
        <taxon>Pirellulaceae</taxon>
        <taxon>Blastopirellula</taxon>
    </lineage>
</organism>
<evidence type="ECO:0000313" key="3">
    <source>
        <dbReference type="Proteomes" id="UP001139103"/>
    </source>
</evidence>
<feature type="coiled-coil region" evidence="1">
    <location>
        <begin position="20"/>
        <end position="88"/>
    </location>
</feature>
<keyword evidence="1" id="KW-0175">Coiled coil</keyword>
<evidence type="ECO:0000256" key="1">
    <source>
        <dbReference type="SAM" id="Coils"/>
    </source>
</evidence>
<sequence length="246" mass="28766">MNEEKAILQQWVESLQRSFREAEAEKLADLEARIADLQRQLAAVEQGPELGREISDLQDEVMRLEKDVSQLETERDQHQHNAEQLCQRLTAECRQLVVCNHGQTFRDAMAELAELTGVAQRELETMPLVVFEELLEFHRPQFEGVRSDMRNDLERVLRSIERQGSADTRREATKILEQIAQADQVRQELLYDLQRHGVRDDVIQAIQDRPDLNAFRIVISQMKKDATLELDWHLCDPWENWNVKSK</sequence>
<evidence type="ECO:0000313" key="2">
    <source>
        <dbReference type="EMBL" id="MCC9627110.1"/>
    </source>
</evidence>
<protein>
    <submittedName>
        <fullName evidence="2">Uncharacterized protein</fullName>
    </submittedName>
</protein>
<accession>A0A9X1MIX9</accession>
<dbReference type="Gene3D" id="6.10.140.920">
    <property type="match status" value="1"/>
</dbReference>
<keyword evidence="3" id="KW-1185">Reference proteome</keyword>